<reference evidence="1 2" key="1">
    <citation type="submission" date="2019-03" db="EMBL/GenBank/DDBJ databases">
        <title>Genomics of glacier-inhabiting Cryobacterium strains.</title>
        <authorList>
            <person name="Liu Q."/>
            <person name="Xin Y.-H."/>
        </authorList>
    </citation>
    <scope>NUCLEOTIDE SEQUENCE [LARGE SCALE GENOMIC DNA]</scope>
    <source>
        <strain evidence="1 2">TMT1-1</strain>
    </source>
</reference>
<dbReference type="AlphaFoldDB" id="A0A4R8ZFS3"/>
<dbReference type="PANTHER" id="PTHR34071:SF2">
    <property type="entry name" value="FLAVIN-NUCLEOTIDE-BINDING PROTEIN"/>
    <property type="match status" value="1"/>
</dbReference>
<protein>
    <submittedName>
        <fullName evidence="1">Pyridoxamine 5'-phosphate oxidase family protein</fullName>
    </submittedName>
</protein>
<dbReference type="OrthoDB" id="116031at2"/>
<dbReference type="SUPFAM" id="SSF50475">
    <property type="entry name" value="FMN-binding split barrel"/>
    <property type="match status" value="1"/>
</dbReference>
<dbReference type="Proteomes" id="UP000298424">
    <property type="component" value="Unassembled WGS sequence"/>
</dbReference>
<keyword evidence="2" id="KW-1185">Reference proteome</keyword>
<proteinExistence type="predicted"/>
<dbReference type="Gene3D" id="2.30.110.10">
    <property type="entry name" value="Electron Transport, Fmn-binding Protein, Chain A"/>
    <property type="match status" value="1"/>
</dbReference>
<dbReference type="PANTHER" id="PTHR34071">
    <property type="entry name" value="5-NITROIMIDAZOLE ANTIBIOTICS RESISTANCE PROTEIN, NIMA-FAMILY-RELATED PROTEIN-RELATED"/>
    <property type="match status" value="1"/>
</dbReference>
<evidence type="ECO:0000313" key="1">
    <source>
        <dbReference type="EMBL" id="TFD24830.1"/>
    </source>
</evidence>
<name>A0A4R8ZFS3_9MICO</name>
<dbReference type="Pfam" id="PF12900">
    <property type="entry name" value="Pyridox_ox_2"/>
    <property type="match status" value="1"/>
</dbReference>
<dbReference type="EMBL" id="SOGT01000013">
    <property type="protein sequence ID" value="TFD24830.1"/>
    <property type="molecule type" value="Genomic_DNA"/>
</dbReference>
<gene>
    <name evidence="1" type="ORF">E3T27_12565</name>
</gene>
<organism evidence="1 2">
    <name type="scientific">Cryobacterium lyxosi</name>
    <dbReference type="NCBI Taxonomy" id="1259228"/>
    <lineage>
        <taxon>Bacteria</taxon>
        <taxon>Bacillati</taxon>
        <taxon>Actinomycetota</taxon>
        <taxon>Actinomycetes</taxon>
        <taxon>Micrococcales</taxon>
        <taxon>Microbacteriaceae</taxon>
        <taxon>Cryobacterium</taxon>
    </lineage>
</organism>
<dbReference type="InterPro" id="IPR012349">
    <property type="entry name" value="Split_barrel_FMN-bd"/>
</dbReference>
<evidence type="ECO:0000313" key="2">
    <source>
        <dbReference type="Proteomes" id="UP000298424"/>
    </source>
</evidence>
<accession>A0A4R8ZFS3</accession>
<comment type="caution">
    <text evidence="1">The sequence shown here is derived from an EMBL/GenBank/DDBJ whole genome shotgun (WGS) entry which is preliminary data.</text>
</comment>
<dbReference type="InterPro" id="IPR024747">
    <property type="entry name" value="Pyridox_Oxase-rel"/>
</dbReference>
<sequence length="225" mass="24141">METKAEGALPLTEQTQVRRLAHYQTTERSALYSVLDEGLAANVAIVRDSLPVALPVGFARDGDSILLHGSTGSDFFRRLAAGVPLCITVTHLDGLVYARSLFDSSMRYRAAVIHGVATALPDAEKEAALVMLAEHLMPGRAGEVRPILQRELAATMVLRVPLTTASVKDNSSSLIEEPGDGEDRSVWAGLLPLRIVAGEPEPSAETANAPVDYSVLATRHHLNQL</sequence>